<dbReference type="AlphaFoldDB" id="A0A0D2B5Y0"/>
<dbReference type="GeneID" id="27343668"/>
<name>A0A0D2B5Y0_9EURO</name>
<dbReference type="RefSeq" id="XP_016253183.1">
    <property type="nucleotide sequence ID" value="XM_016391281.1"/>
</dbReference>
<dbReference type="Proteomes" id="UP000054466">
    <property type="component" value="Unassembled WGS sequence"/>
</dbReference>
<evidence type="ECO:0000313" key="1">
    <source>
        <dbReference type="EMBL" id="KIW32967.1"/>
    </source>
</evidence>
<organism evidence="1 2">
    <name type="scientific">Cladophialophora immunda</name>
    <dbReference type="NCBI Taxonomy" id="569365"/>
    <lineage>
        <taxon>Eukaryota</taxon>
        <taxon>Fungi</taxon>
        <taxon>Dikarya</taxon>
        <taxon>Ascomycota</taxon>
        <taxon>Pezizomycotina</taxon>
        <taxon>Eurotiomycetes</taxon>
        <taxon>Chaetothyriomycetidae</taxon>
        <taxon>Chaetothyriales</taxon>
        <taxon>Herpotrichiellaceae</taxon>
        <taxon>Cladophialophora</taxon>
    </lineage>
</organism>
<reference evidence="1 2" key="1">
    <citation type="submission" date="2015-01" db="EMBL/GenBank/DDBJ databases">
        <title>The Genome Sequence of Cladophialophora immunda CBS83496.</title>
        <authorList>
            <consortium name="The Broad Institute Genomics Platform"/>
            <person name="Cuomo C."/>
            <person name="de Hoog S."/>
            <person name="Gorbushina A."/>
            <person name="Stielow B."/>
            <person name="Teixiera M."/>
            <person name="Abouelleil A."/>
            <person name="Chapman S.B."/>
            <person name="Priest M."/>
            <person name="Young S.K."/>
            <person name="Wortman J."/>
            <person name="Nusbaum C."/>
            <person name="Birren B."/>
        </authorList>
    </citation>
    <scope>NUCLEOTIDE SEQUENCE [LARGE SCALE GENOMIC DNA]</scope>
    <source>
        <strain evidence="1 2">CBS 83496</strain>
    </source>
</reference>
<evidence type="ECO:0000313" key="2">
    <source>
        <dbReference type="Proteomes" id="UP000054466"/>
    </source>
</evidence>
<dbReference type="HOGENOM" id="CLU_2305784_0_0_1"/>
<protein>
    <submittedName>
        <fullName evidence="1">Uncharacterized protein</fullName>
    </submittedName>
</protein>
<keyword evidence="2" id="KW-1185">Reference proteome</keyword>
<gene>
    <name evidence="1" type="ORF">PV07_04474</name>
</gene>
<proteinExistence type="predicted"/>
<dbReference type="EMBL" id="KN847041">
    <property type="protein sequence ID" value="KIW32967.1"/>
    <property type="molecule type" value="Genomic_DNA"/>
</dbReference>
<accession>A0A0D2B5Y0</accession>
<sequence length="100" mass="11248">MTSIHLYNSVKTSQWSQSGRGRRICTMRCKSLGAYACLQAGVSIVRPMGRAGSVTRARNMPALFCNGQCPHQQCYVYTLLRRLRRSQGRLMGCIRHVLEG</sequence>
<dbReference type="VEuPathDB" id="FungiDB:PV07_04474"/>